<dbReference type="EMBL" id="GBRH01225657">
    <property type="protein sequence ID" value="JAD72238.1"/>
    <property type="molecule type" value="Transcribed_RNA"/>
</dbReference>
<dbReference type="AlphaFoldDB" id="A0A0A9CCR3"/>
<reference evidence="1" key="1">
    <citation type="submission" date="2014-09" db="EMBL/GenBank/DDBJ databases">
        <authorList>
            <person name="Magalhaes I.L.F."/>
            <person name="Oliveira U."/>
            <person name="Santos F.R."/>
            <person name="Vidigal T.H.D.A."/>
            <person name="Brescovit A.D."/>
            <person name="Santos A.J."/>
        </authorList>
    </citation>
    <scope>NUCLEOTIDE SEQUENCE</scope>
    <source>
        <tissue evidence="1">Shoot tissue taken approximately 20 cm above the soil surface</tissue>
    </source>
</reference>
<sequence length="56" mass="6139">MVSQQFPQQWQKANAAAVHACPLRRWGCPRIGTTTDGDSGRVRLCLDDGDNGEQVP</sequence>
<organism evidence="1">
    <name type="scientific">Arundo donax</name>
    <name type="common">Giant reed</name>
    <name type="synonym">Donax arundinaceus</name>
    <dbReference type="NCBI Taxonomy" id="35708"/>
    <lineage>
        <taxon>Eukaryota</taxon>
        <taxon>Viridiplantae</taxon>
        <taxon>Streptophyta</taxon>
        <taxon>Embryophyta</taxon>
        <taxon>Tracheophyta</taxon>
        <taxon>Spermatophyta</taxon>
        <taxon>Magnoliopsida</taxon>
        <taxon>Liliopsida</taxon>
        <taxon>Poales</taxon>
        <taxon>Poaceae</taxon>
        <taxon>PACMAD clade</taxon>
        <taxon>Arundinoideae</taxon>
        <taxon>Arundineae</taxon>
        <taxon>Arundo</taxon>
    </lineage>
</organism>
<name>A0A0A9CCR3_ARUDO</name>
<proteinExistence type="predicted"/>
<evidence type="ECO:0000313" key="1">
    <source>
        <dbReference type="EMBL" id="JAD72238.1"/>
    </source>
</evidence>
<protein>
    <submittedName>
        <fullName evidence="1">Uncharacterized protein</fullName>
    </submittedName>
</protein>
<reference evidence="1" key="2">
    <citation type="journal article" date="2015" name="Data Brief">
        <title>Shoot transcriptome of the giant reed, Arundo donax.</title>
        <authorList>
            <person name="Barrero R.A."/>
            <person name="Guerrero F.D."/>
            <person name="Moolhuijzen P."/>
            <person name="Goolsby J.A."/>
            <person name="Tidwell J."/>
            <person name="Bellgard S.E."/>
            <person name="Bellgard M.I."/>
        </authorList>
    </citation>
    <scope>NUCLEOTIDE SEQUENCE</scope>
    <source>
        <tissue evidence="1">Shoot tissue taken approximately 20 cm above the soil surface</tissue>
    </source>
</reference>
<accession>A0A0A9CCR3</accession>